<dbReference type="PANTHER" id="PTHR10039">
    <property type="entry name" value="AMELOGENIN"/>
    <property type="match status" value="1"/>
</dbReference>
<name>A0AAE1C754_9PEZI</name>
<feature type="compositionally biased region" description="Low complexity" evidence="5">
    <location>
        <begin position="1601"/>
        <end position="1622"/>
    </location>
</feature>
<dbReference type="InterPro" id="IPR036322">
    <property type="entry name" value="WD40_repeat_dom_sf"/>
</dbReference>
<dbReference type="GO" id="GO:0005789">
    <property type="term" value="C:endoplasmic reticulum membrane"/>
    <property type="evidence" value="ECO:0007669"/>
    <property type="project" value="UniProtKB-SubCell"/>
</dbReference>
<comment type="caution">
    <text evidence="9">The sequence shown here is derived from an EMBL/GenBank/DDBJ whole genome shotgun (WGS) entry which is preliminary data.</text>
</comment>
<dbReference type="InterPro" id="IPR056884">
    <property type="entry name" value="NPHP3-like_N"/>
</dbReference>
<feature type="domain" description="GPI inositol-deacylase PGAP1-like alpha/beta" evidence="6">
    <location>
        <begin position="149"/>
        <end position="200"/>
    </location>
</feature>
<gene>
    <name evidence="9" type="ORF">B0T22DRAFT_523836</name>
</gene>
<comment type="subcellular location">
    <subcellularLocation>
        <location evidence="4">Endoplasmic reticulum membrane</location>
    </subcellularLocation>
</comment>
<evidence type="ECO:0000256" key="2">
    <source>
        <dbReference type="ARBA" id="ARBA00015856"/>
    </source>
</evidence>
<feature type="domain" description="Nephrocystin 3-like N-terminal" evidence="8">
    <location>
        <begin position="374"/>
        <end position="533"/>
    </location>
</feature>
<dbReference type="InterPro" id="IPR012908">
    <property type="entry name" value="PGAP1-ab_dom-like"/>
</dbReference>
<evidence type="ECO:0000256" key="1">
    <source>
        <dbReference type="ARBA" id="ARBA00003496"/>
    </source>
</evidence>
<keyword evidence="4" id="KW-0378">Hydrolase</keyword>
<evidence type="ECO:0000313" key="9">
    <source>
        <dbReference type="EMBL" id="KAK3681030.1"/>
    </source>
</evidence>
<feature type="domain" description="GPI inositol-deacylase winged helix" evidence="7">
    <location>
        <begin position="648"/>
        <end position="719"/>
    </location>
</feature>
<dbReference type="SUPFAM" id="SSF52540">
    <property type="entry name" value="P-loop containing nucleoside triphosphate hydrolases"/>
    <property type="match status" value="1"/>
</dbReference>
<evidence type="ECO:0000313" key="10">
    <source>
        <dbReference type="Proteomes" id="UP001270362"/>
    </source>
</evidence>
<dbReference type="Gene3D" id="3.40.50.1820">
    <property type="entry name" value="alpha/beta hydrolase"/>
    <property type="match status" value="1"/>
</dbReference>
<dbReference type="SMART" id="SM00320">
    <property type="entry name" value="WD40"/>
    <property type="match status" value="5"/>
</dbReference>
<reference evidence="9" key="2">
    <citation type="submission" date="2023-06" db="EMBL/GenBank/DDBJ databases">
        <authorList>
            <consortium name="Lawrence Berkeley National Laboratory"/>
            <person name="Haridas S."/>
            <person name="Hensen N."/>
            <person name="Bonometti L."/>
            <person name="Westerberg I."/>
            <person name="Brannstrom I.O."/>
            <person name="Guillou S."/>
            <person name="Cros-Aarteil S."/>
            <person name="Calhoun S."/>
            <person name="Kuo A."/>
            <person name="Mondo S."/>
            <person name="Pangilinan J."/>
            <person name="Riley R."/>
            <person name="Labutti K."/>
            <person name="Andreopoulos B."/>
            <person name="Lipzen A."/>
            <person name="Chen C."/>
            <person name="Yanf M."/>
            <person name="Daum C."/>
            <person name="Ng V."/>
            <person name="Clum A."/>
            <person name="Steindorff A."/>
            <person name="Ohm R."/>
            <person name="Martin F."/>
            <person name="Silar P."/>
            <person name="Natvig D."/>
            <person name="Lalanne C."/>
            <person name="Gautier V."/>
            <person name="Ament-Velasquez S.L."/>
            <person name="Kruys A."/>
            <person name="Hutchinson M.I."/>
            <person name="Powell A.J."/>
            <person name="Barry K."/>
            <person name="Miller A.N."/>
            <person name="Grigoriev I.V."/>
            <person name="Debuchy R."/>
            <person name="Gladieux P."/>
            <person name="Thoren M.H."/>
            <person name="Johannesson H."/>
        </authorList>
    </citation>
    <scope>NUCLEOTIDE SEQUENCE</scope>
    <source>
        <strain evidence="9">CBS 314.62</strain>
    </source>
</reference>
<comment type="similarity">
    <text evidence="4">Belongs to the GPI inositol-deacylase family.</text>
</comment>
<evidence type="ECO:0000256" key="3">
    <source>
        <dbReference type="ARBA" id="ARBA00022737"/>
    </source>
</evidence>
<dbReference type="InterPro" id="IPR054471">
    <property type="entry name" value="GPIID_WHD"/>
</dbReference>
<feature type="region of interest" description="Disordered" evidence="5">
    <location>
        <begin position="1601"/>
        <end position="1636"/>
    </location>
</feature>
<comment type="function">
    <text evidence="1 4">Involved in inositol deacylation of GPI-anchored proteins which plays important roles in the quality control and ER-associated degradation of GPI-anchored proteins.</text>
</comment>
<feature type="region of interest" description="Disordered" evidence="5">
    <location>
        <begin position="755"/>
        <end position="785"/>
    </location>
</feature>
<dbReference type="GO" id="GO:0015031">
    <property type="term" value="P:protein transport"/>
    <property type="evidence" value="ECO:0007669"/>
    <property type="project" value="UniProtKB-KW"/>
</dbReference>
<dbReference type="EMBL" id="JAULSO010000008">
    <property type="protein sequence ID" value="KAK3681030.1"/>
    <property type="molecule type" value="Genomic_DNA"/>
</dbReference>
<evidence type="ECO:0000259" key="6">
    <source>
        <dbReference type="Pfam" id="PF07819"/>
    </source>
</evidence>
<dbReference type="InterPro" id="IPR001680">
    <property type="entry name" value="WD40_rpt"/>
</dbReference>
<keyword evidence="4" id="KW-0653">Protein transport</keyword>
<sequence>MSQPRKNPLAGFLSRHGSNTDKPHAPLQTDREPGISRTDTSSSLSLSPIALSDDEKGQLGLTTLHEPARPRRPPPISRKTWSFSACPEHYWPLAWLPDDADFRDHVRVHTFGYNADWSERRQSTLNIHAFAQSLLGALRNHPGIRRSGTATRIVLVGHSMGGCVAKLVYILARQDPAAGDLAARVHSIFFLGTPHRGSEMAAVLENMLTLTWGKKPFVADLVPNSAALEAINDAFRHVAPDLCLWSFYETLPVRTAGLMNRIVVERHSATLGYHNEEIAAMNADHRHLCKFETKADPNYKTLRNALLTAVDRIRASASSVVGGPGLAADQPMRLLRLSDSMSLPEATARLRAFLGVRDMLDSDLTTLQILRQPGSCQWFTETASFAGWKAGTAPGLLWLVGRPAAGKSVLASHVLEHMQPRAFCSYFICRNAKTGRSLLSDCFRSLAFQMAVQDVSVREALLPLAQDGLVWDKTDDASVWRQLFTGTIFKLPSIARHCWVVDGVDECALYNNLFTKRFLSALPAGLRVFATSRNWEEIERGVAGLGPSRAQLYVLSDADTLDDMRLFLTTRLTELGRLESVEDCERMCDKILRKSSGSFLWTRLVMQEFENMWTEEAMDAVLREVPADLLDLYSRMVRSIEADKRKLPLARSILTFVVLASRPLTVDELRCLVKLDVNQTLQNVVKAIPYLCGQLVFIDQDNKVHMIHETAREFLVAEDPRWDLDLVITKRAGQTRLASLLVRYLCGDALKAQQNTKPHQHAGSASGRGSRGFSKPKPKPQALASATAAAPPVDVSLLDYACRFFSEHLYRATAEDDGLMDDLCTLFRTPTVLAWIEHVAKSGDLADVTRTATNVREYLIRRMKYALPTDPSVQLVESWVTDLIRVAARFCAQLLACPSSIHCLIPPLCPSDAIIARTFANRPSSGPGLVIKGLSPGSWDDCLVRLDFQNGQTTAVWHGDRYFAVGLSNGQVTLYDPGSVQRLRTVLHPERVKILHFSREDVHLASCGTKHLVVWDPKTGARTHSFALRSPPLGLSFLDAAGSDELLCAFQASELIKWSLETEEYDSVSWNDVDPATQNEPCSSPRSSIIPSQPPSRVAFLTTADDVLLLAVGYRAHPVLLWNALDLQLLGVCAANVDNNGIDNNGIDAMVFNPNPDIPVLVVSYVDGSLCVFDYLTMELHLLLPNIYAHSLACSPDGRSLVTGSNQGVMEVFNFERGGDGAHGNTPTTTLSRIYRTNHPPDDTIRGVAFSPDGLRFVDLRGQQGRVWAPAVLVRKSRTSEVSSSLLESAPGDAATLWHGGSGAGMLDDTSQTDPDISSPLAVTADGRHVVAGKTNGDVALFATADATQVGVLHSHARGAAIVSVALGEARNMVMSADDSGRVLVAELDVPLAQIATITLPQRKQAARVVLSRRCGGAVVLVAPSCGCLSTRLSTAFSWPDGTGRSYVSAVAALRSVFEHPSNAGWFIVAVKDIARIYSWADFAELTRPAGIHLDRQLVLSTPVSWTTATVSYHVGPGFVVELVRPSSTAASSPRLLLWPAAVFDPSSAAASVRYATEPNLDSVSPGVAAVLGMAGPSTLVFLDHNLWVCSTELQSVAVAPPSSSWSRTGSVSSSSSSRPPSFMQRQNTWSSTTPHTYSHARRHFFALSDWRTQRAGRKLRSALAAVPPTPGGNSSGGGSGRDVVFGTRHGLVVVKRGLEFAESVNASGVGVQFCWGVVAGSMHRRASNW</sequence>
<dbReference type="Pfam" id="PF24883">
    <property type="entry name" value="NPHP3_N"/>
    <property type="match status" value="1"/>
</dbReference>
<dbReference type="EC" id="3.1.-.-" evidence="4"/>
<keyword evidence="3" id="KW-0677">Repeat</keyword>
<evidence type="ECO:0000256" key="5">
    <source>
        <dbReference type="SAM" id="MobiDB-lite"/>
    </source>
</evidence>
<evidence type="ECO:0000259" key="8">
    <source>
        <dbReference type="Pfam" id="PF24883"/>
    </source>
</evidence>
<organism evidence="9 10">
    <name type="scientific">Podospora appendiculata</name>
    <dbReference type="NCBI Taxonomy" id="314037"/>
    <lineage>
        <taxon>Eukaryota</taxon>
        <taxon>Fungi</taxon>
        <taxon>Dikarya</taxon>
        <taxon>Ascomycota</taxon>
        <taxon>Pezizomycotina</taxon>
        <taxon>Sordariomycetes</taxon>
        <taxon>Sordariomycetidae</taxon>
        <taxon>Sordariales</taxon>
        <taxon>Podosporaceae</taxon>
        <taxon>Podospora</taxon>
    </lineage>
</organism>
<dbReference type="InterPro" id="IPR029058">
    <property type="entry name" value="AB_hydrolase_fold"/>
</dbReference>
<feature type="compositionally biased region" description="Basic and acidic residues" evidence="5">
    <location>
        <begin position="18"/>
        <end position="34"/>
    </location>
</feature>
<feature type="region of interest" description="Disordered" evidence="5">
    <location>
        <begin position="1071"/>
        <end position="1090"/>
    </location>
</feature>
<reference evidence="9" key="1">
    <citation type="journal article" date="2023" name="Mol. Phylogenet. Evol.">
        <title>Genome-scale phylogeny and comparative genomics of the fungal order Sordariales.</title>
        <authorList>
            <person name="Hensen N."/>
            <person name="Bonometti L."/>
            <person name="Westerberg I."/>
            <person name="Brannstrom I.O."/>
            <person name="Guillou S."/>
            <person name="Cros-Aarteil S."/>
            <person name="Calhoun S."/>
            <person name="Haridas S."/>
            <person name="Kuo A."/>
            <person name="Mondo S."/>
            <person name="Pangilinan J."/>
            <person name="Riley R."/>
            <person name="LaButti K."/>
            <person name="Andreopoulos B."/>
            <person name="Lipzen A."/>
            <person name="Chen C."/>
            <person name="Yan M."/>
            <person name="Daum C."/>
            <person name="Ng V."/>
            <person name="Clum A."/>
            <person name="Steindorff A."/>
            <person name="Ohm R.A."/>
            <person name="Martin F."/>
            <person name="Silar P."/>
            <person name="Natvig D.O."/>
            <person name="Lalanne C."/>
            <person name="Gautier V."/>
            <person name="Ament-Velasquez S.L."/>
            <person name="Kruys A."/>
            <person name="Hutchinson M.I."/>
            <person name="Powell A.J."/>
            <person name="Barry K."/>
            <person name="Miller A.N."/>
            <person name="Grigoriev I.V."/>
            <person name="Debuchy R."/>
            <person name="Gladieux P."/>
            <person name="Hiltunen Thoren M."/>
            <person name="Johannesson H."/>
        </authorList>
    </citation>
    <scope>NUCLEOTIDE SEQUENCE</scope>
    <source>
        <strain evidence="9">CBS 314.62</strain>
    </source>
</reference>
<accession>A0AAE1C754</accession>
<dbReference type="Proteomes" id="UP001270362">
    <property type="component" value="Unassembled WGS sequence"/>
</dbReference>
<proteinExistence type="inferred from homology"/>
<dbReference type="SUPFAM" id="SSF50978">
    <property type="entry name" value="WD40 repeat-like"/>
    <property type="match status" value="1"/>
</dbReference>
<dbReference type="Gene3D" id="2.130.10.10">
    <property type="entry name" value="YVTN repeat-like/Quinoprotein amine dehydrogenase"/>
    <property type="match status" value="2"/>
</dbReference>
<dbReference type="Pfam" id="PF22939">
    <property type="entry name" value="WHD_GPIID"/>
    <property type="match status" value="1"/>
</dbReference>
<keyword evidence="4" id="KW-0256">Endoplasmic reticulum</keyword>
<keyword evidence="10" id="KW-1185">Reference proteome</keyword>
<keyword evidence="4" id="KW-0813">Transport</keyword>
<dbReference type="InterPro" id="IPR015943">
    <property type="entry name" value="WD40/YVTN_repeat-like_dom_sf"/>
</dbReference>
<dbReference type="Pfam" id="PF07819">
    <property type="entry name" value="PGAP1"/>
    <property type="match status" value="1"/>
</dbReference>
<dbReference type="PANTHER" id="PTHR10039:SF16">
    <property type="entry name" value="GPI INOSITOL-DEACYLASE"/>
    <property type="match status" value="1"/>
</dbReference>
<feature type="region of interest" description="Disordered" evidence="5">
    <location>
        <begin position="1"/>
        <end position="49"/>
    </location>
</feature>
<protein>
    <recommendedName>
        <fullName evidence="2 4">GPI inositol-deacylase</fullName>
        <ecNumber evidence="4">3.1.-.-</ecNumber>
    </recommendedName>
</protein>
<feature type="compositionally biased region" description="Polar residues" evidence="5">
    <location>
        <begin position="1624"/>
        <end position="1636"/>
    </location>
</feature>
<evidence type="ECO:0000256" key="4">
    <source>
        <dbReference type="RuleBase" id="RU365011"/>
    </source>
</evidence>
<keyword evidence="4" id="KW-0472">Membrane</keyword>
<evidence type="ECO:0000259" key="7">
    <source>
        <dbReference type="Pfam" id="PF22939"/>
    </source>
</evidence>
<feature type="compositionally biased region" description="Low complexity" evidence="5">
    <location>
        <begin position="762"/>
        <end position="773"/>
    </location>
</feature>
<dbReference type="GO" id="GO:0016788">
    <property type="term" value="F:hydrolase activity, acting on ester bonds"/>
    <property type="evidence" value="ECO:0007669"/>
    <property type="project" value="InterPro"/>
</dbReference>
<dbReference type="InterPro" id="IPR027417">
    <property type="entry name" value="P-loop_NTPase"/>
</dbReference>
<dbReference type="SUPFAM" id="SSF53474">
    <property type="entry name" value="alpha/beta-Hydrolases"/>
    <property type="match status" value="1"/>
</dbReference>
<dbReference type="Gene3D" id="3.40.50.300">
    <property type="entry name" value="P-loop containing nucleotide triphosphate hydrolases"/>
    <property type="match status" value="1"/>
</dbReference>